<dbReference type="OrthoDB" id="4334528at2"/>
<reference evidence="3 4" key="1">
    <citation type="submission" date="2019-04" db="EMBL/GenBank/DDBJ databases">
        <title>Streptomyces piniterrae sp. nov., a heliquinomycin-producing actinomycete isolated from rhizosphere soil of Pinus yunnanensis.</title>
        <authorList>
            <person name="Zhuang X."/>
            <person name="Zhao J."/>
        </authorList>
    </citation>
    <scope>NUCLEOTIDE SEQUENCE [LARGE SCALE GENOMIC DNA]</scope>
    <source>
        <strain evidence="4">jys28</strain>
    </source>
</reference>
<keyword evidence="2" id="KW-1133">Transmembrane helix</keyword>
<evidence type="ECO:0000313" key="3">
    <source>
        <dbReference type="EMBL" id="TJZ45244.1"/>
    </source>
</evidence>
<feature type="transmembrane region" description="Helical" evidence="2">
    <location>
        <begin position="59"/>
        <end position="79"/>
    </location>
</feature>
<protein>
    <recommendedName>
        <fullName evidence="5">Integral membrane protein</fullName>
    </recommendedName>
</protein>
<feature type="transmembrane region" description="Helical" evidence="2">
    <location>
        <begin position="32"/>
        <end position="53"/>
    </location>
</feature>
<feature type="region of interest" description="Disordered" evidence="1">
    <location>
        <begin position="81"/>
        <end position="100"/>
    </location>
</feature>
<dbReference type="Proteomes" id="UP000308697">
    <property type="component" value="Unassembled WGS sequence"/>
</dbReference>
<sequence length="100" mass="10504">MLIWEALGSVLIGLAIALAATRWLPGRFASRTLTLATGPVAALFGALLTRSILGPGHPVEVLLAALAVGVALLSVLIRPPRSPHHRLRRPTAPLKGHRTA</sequence>
<keyword evidence="2" id="KW-0812">Transmembrane</keyword>
<gene>
    <name evidence="3" type="ORF">FCH28_28245</name>
</gene>
<evidence type="ECO:0000256" key="2">
    <source>
        <dbReference type="SAM" id="Phobius"/>
    </source>
</evidence>
<organism evidence="3 4">
    <name type="scientific">Streptomyces piniterrae</name>
    <dbReference type="NCBI Taxonomy" id="2571125"/>
    <lineage>
        <taxon>Bacteria</taxon>
        <taxon>Bacillati</taxon>
        <taxon>Actinomycetota</taxon>
        <taxon>Actinomycetes</taxon>
        <taxon>Kitasatosporales</taxon>
        <taxon>Streptomycetaceae</taxon>
        <taxon>Streptomyces</taxon>
    </lineage>
</organism>
<evidence type="ECO:0008006" key="5">
    <source>
        <dbReference type="Google" id="ProtNLM"/>
    </source>
</evidence>
<dbReference type="EMBL" id="SUMB01000011">
    <property type="protein sequence ID" value="TJZ45244.1"/>
    <property type="molecule type" value="Genomic_DNA"/>
</dbReference>
<proteinExistence type="predicted"/>
<accession>A0A4U0N6E9</accession>
<dbReference type="AlphaFoldDB" id="A0A4U0N6E9"/>
<dbReference type="RefSeq" id="WP_136742989.1">
    <property type="nucleotide sequence ID" value="NZ_SUMB01000011.1"/>
</dbReference>
<keyword evidence="4" id="KW-1185">Reference proteome</keyword>
<feature type="transmembrane region" description="Helical" evidence="2">
    <location>
        <begin position="6"/>
        <end position="25"/>
    </location>
</feature>
<comment type="caution">
    <text evidence="3">The sequence shown here is derived from an EMBL/GenBank/DDBJ whole genome shotgun (WGS) entry which is preliminary data.</text>
</comment>
<evidence type="ECO:0000256" key="1">
    <source>
        <dbReference type="SAM" id="MobiDB-lite"/>
    </source>
</evidence>
<name>A0A4U0N6E9_9ACTN</name>
<keyword evidence="2" id="KW-0472">Membrane</keyword>
<evidence type="ECO:0000313" key="4">
    <source>
        <dbReference type="Proteomes" id="UP000308697"/>
    </source>
</evidence>